<dbReference type="OrthoDB" id="10504836at2759"/>
<dbReference type="GeneID" id="59264652"/>
<dbReference type="EMBL" id="JABFCT010000028">
    <property type="protein sequence ID" value="KAF5867654.1"/>
    <property type="molecule type" value="Genomic_DNA"/>
</dbReference>
<reference evidence="1 2" key="1">
    <citation type="journal article" date="2020" name="Phytopathology">
        <title>A high-quality genome resource of Botrytis fragariae, a new and rapidly spreading fungal pathogen causing strawberry gray mold in the U.S.A.</title>
        <authorList>
            <person name="Wu Y."/>
            <person name="Saski C.A."/>
            <person name="Schnabel G."/>
            <person name="Xiao S."/>
            <person name="Hu M."/>
        </authorList>
    </citation>
    <scope>NUCLEOTIDE SEQUENCE [LARGE SCALE GENOMIC DNA]</scope>
    <source>
        <strain evidence="1 2">BVB16</strain>
    </source>
</reference>
<sequence>MNPTTQSADPDPKDASPMNSSYWGKSLLVTLTSCALGILSAEFKVHLAPSRYLDLTNLPFCLEKDTIVPVADDDGSVLAFERWEFLGSIIAWKRIKSAILTIFGENEAAKQGAFLLGPD</sequence>
<evidence type="ECO:0000313" key="1">
    <source>
        <dbReference type="EMBL" id="KAF5867654.1"/>
    </source>
</evidence>
<dbReference type="RefSeq" id="XP_037186603.1">
    <property type="nucleotide sequence ID" value="XM_037340960.1"/>
</dbReference>
<dbReference type="AlphaFoldDB" id="A0A8H6AHE1"/>
<proteinExistence type="predicted"/>
<organism evidence="1 2">
    <name type="scientific">Botrytis fragariae</name>
    <dbReference type="NCBI Taxonomy" id="1964551"/>
    <lineage>
        <taxon>Eukaryota</taxon>
        <taxon>Fungi</taxon>
        <taxon>Dikarya</taxon>
        <taxon>Ascomycota</taxon>
        <taxon>Pezizomycotina</taxon>
        <taxon>Leotiomycetes</taxon>
        <taxon>Helotiales</taxon>
        <taxon>Sclerotiniaceae</taxon>
        <taxon>Botrytis</taxon>
    </lineage>
</organism>
<name>A0A8H6AHE1_9HELO</name>
<accession>A0A8H6AHE1</accession>
<dbReference type="Proteomes" id="UP000531561">
    <property type="component" value="Unassembled WGS sequence"/>
</dbReference>
<comment type="caution">
    <text evidence="1">The sequence shown here is derived from an EMBL/GenBank/DDBJ whole genome shotgun (WGS) entry which is preliminary data.</text>
</comment>
<protein>
    <submittedName>
        <fullName evidence="1">Uncharacterized protein</fullName>
    </submittedName>
</protein>
<gene>
    <name evidence="1" type="ORF">Bfra_010629</name>
</gene>
<keyword evidence="2" id="KW-1185">Reference proteome</keyword>
<evidence type="ECO:0000313" key="2">
    <source>
        <dbReference type="Proteomes" id="UP000531561"/>
    </source>
</evidence>